<comment type="caution">
    <text evidence="1">The sequence shown here is derived from an EMBL/GenBank/DDBJ whole genome shotgun (WGS) entry which is preliminary data.</text>
</comment>
<evidence type="ECO:0000313" key="1">
    <source>
        <dbReference type="EMBL" id="KKL87024.1"/>
    </source>
</evidence>
<proteinExistence type="predicted"/>
<dbReference type="AlphaFoldDB" id="A0A0F9FKU9"/>
<name>A0A0F9FKU9_9ZZZZ</name>
<sequence length="94" mass="10193">LPLCVSANEQKLSFAASMLTEVTPATKALQVSSDVPPTCGERYDVVYSWIQRVIGALEVWSRLLSAALATPTITLEYLGVFYVFVLTTTYSGAT</sequence>
<protein>
    <submittedName>
        <fullName evidence="1">Uncharacterized protein</fullName>
    </submittedName>
</protein>
<reference evidence="1" key="1">
    <citation type="journal article" date="2015" name="Nature">
        <title>Complex archaea that bridge the gap between prokaryotes and eukaryotes.</title>
        <authorList>
            <person name="Spang A."/>
            <person name="Saw J.H."/>
            <person name="Jorgensen S.L."/>
            <person name="Zaremba-Niedzwiedzka K."/>
            <person name="Martijn J."/>
            <person name="Lind A.E."/>
            <person name="van Eijk R."/>
            <person name="Schleper C."/>
            <person name="Guy L."/>
            <person name="Ettema T.J."/>
        </authorList>
    </citation>
    <scope>NUCLEOTIDE SEQUENCE</scope>
</reference>
<dbReference type="EMBL" id="LAZR01020949">
    <property type="protein sequence ID" value="KKL87024.1"/>
    <property type="molecule type" value="Genomic_DNA"/>
</dbReference>
<organism evidence="1">
    <name type="scientific">marine sediment metagenome</name>
    <dbReference type="NCBI Taxonomy" id="412755"/>
    <lineage>
        <taxon>unclassified sequences</taxon>
        <taxon>metagenomes</taxon>
        <taxon>ecological metagenomes</taxon>
    </lineage>
</organism>
<feature type="non-terminal residue" evidence="1">
    <location>
        <position position="1"/>
    </location>
</feature>
<gene>
    <name evidence="1" type="ORF">LCGC14_1938900</name>
</gene>
<accession>A0A0F9FKU9</accession>